<dbReference type="Proteomes" id="UP000054266">
    <property type="component" value="Unassembled WGS sequence"/>
</dbReference>
<dbReference type="HOGENOM" id="CLU_1875179_0_0_1"/>
<evidence type="ECO:0000256" key="1">
    <source>
        <dbReference type="SAM" id="MobiDB-lite"/>
    </source>
</evidence>
<gene>
    <name evidence="2" type="ORF">PV04_04236</name>
</gene>
<sequence>MKPKSSQSRVQESYSHQGSFENVWSAVSSHHQARDEKPRQRRTRDSHATCICPIDAGGDMMAVSDKNSHHRVVDGLILVLETLSYDFRLRYYPPTYTASEKAMVPFWQALSYRETSTGSLRIRMGNSGTSSYCTLL</sequence>
<feature type="region of interest" description="Disordered" evidence="1">
    <location>
        <begin position="25"/>
        <end position="46"/>
    </location>
</feature>
<evidence type="ECO:0000313" key="2">
    <source>
        <dbReference type="EMBL" id="KIW68279.1"/>
    </source>
</evidence>
<proteinExistence type="predicted"/>
<feature type="compositionally biased region" description="Basic and acidic residues" evidence="1">
    <location>
        <begin position="32"/>
        <end position="46"/>
    </location>
</feature>
<organism evidence="2 3">
    <name type="scientific">Phialophora macrospora</name>
    <dbReference type="NCBI Taxonomy" id="1851006"/>
    <lineage>
        <taxon>Eukaryota</taxon>
        <taxon>Fungi</taxon>
        <taxon>Dikarya</taxon>
        <taxon>Ascomycota</taxon>
        <taxon>Pezizomycotina</taxon>
        <taxon>Eurotiomycetes</taxon>
        <taxon>Chaetothyriomycetidae</taxon>
        <taxon>Chaetothyriales</taxon>
        <taxon>Herpotrichiellaceae</taxon>
        <taxon>Phialophora</taxon>
    </lineage>
</organism>
<dbReference type="EMBL" id="KN846958">
    <property type="protein sequence ID" value="KIW68279.1"/>
    <property type="molecule type" value="Genomic_DNA"/>
</dbReference>
<keyword evidence="3" id="KW-1185">Reference proteome</keyword>
<evidence type="ECO:0000313" key="3">
    <source>
        <dbReference type="Proteomes" id="UP000054266"/>
    </source>
</evidence>
<dbReference type="AlphaFoldDB" id="A0A0D2G8N2"/>
<protein>
    <submittedName>
        <fullName evidence="2">Uncharacterized protein</fullName>
    </submittedName>
</protein>
<accession>A0A0D2G8N2</accession>
<name>A0A0D2G8N2_9EURO</name>
<reference evidence="2 3" key="1">
    <citation type="submission" date="2015-01" db="EMBL/GenBank/DDBJ databases">
        <title>The Genome Sequence of Capronia semiimmersa CBS27337.</title>
        <authorList>
            <consortium name="The Broad Institute Genomics Platform"/>
            <person name="Cuomo C."/>
            <person name="de Hoog S."/>
            <person name="Gorbushina A."/>
            <person name="Stielow B."/>
            <person name="Teixiera M."/>
            <person name="Abouelleil A."/>
            <person name="Chapman S.B."/>
            <person name="Priest M."/>
            <person name="Young S.K."/>
            <person name="Wortman J."/>
            <person name="Nusbaum C."/>
            <person name="Birren B."/>
        </authorList>
    </citation>
    <scope>NUCLEOTIDE SEQUENCE [LARGE SCALE GENOMIC DNA]</scope>
    <source>
        <strain evidence="2 3">CBS 27337</strain>
    </source>
</reference>